<evidence type="ECO:0000256" key="1">
    <source>
        <dbReference type="SAM" id="Phobius"/>
    </source>
</evidence>
<evidence type="ECO:0000313" key="2">
    <source>
        <dbReference type="EMBL" id="GAG26882.1"/>
    </source>
</evidence>
<keyword evidence="1" id="KW-1133">Transmembrane helix</keyword>
<comment type="caution">
    <text evidence="2">The sequence shown here is derived from an EMBL/GenBank/DDBJ whole genome shotgun (WGS) entry which is preliminary data.</text>
</comment>
<sequence>GVLGDLPAIVTADYLGTPIGQIDVLDGISGAEDMDLVAYMTTAGGTSEGWVYQAYSAYGKELLGGFLSMMTTSMKPYYDTGQLLGIIDGIKGAADMEFLTGNPGDAIQSSDVLSFSQTLVLIFIIIGNISYWGMRASRKEEV</sequence>
<keyword evidence="1" id="KW-0812">Transmembrane</keyword>
<dbReference type="EMBL" id="BARS01030920">
    <property type="protein sequence ID" value="GAG26882.1"/>
    <property type="molecule type" value="Genomic_DNA"/>
</dbReference>
<organism evidence="2">
    <name type="scientific">marine sediment metagenome</name>
    <dbReference type="NCBI Taxonomy" id="412755"/>
    <lineage>
        <taxon>unclassified sequences</taxon>
        <taxon>metagenomes</taxon>
        <taxon>ecological metagenomes</taxon>
    </lineage>
</organism>
<feature type="non-terminal residue" evidence="2">
    <location>
        <position position="1"/>
    </location>
</feature>
<dbReference type="AlphaFoldDB" id="X0WUK5"/>
<gene>
    <name evidence="2" type="ORF">S01H1_48157</name>
</gene>
<feature type="transmembrane region" description="Helical" evidence="1">
    <location>
        <begin position="112"/>
        <end position="134"/>
    </location>
</feature>
<keyword evidence="1" id="KW-0472">Membrane</keyword>
<name>X0WUK5_9ZZZZ</name>
<protein>
    <submittedName>
        <fullName evidence="2">Uncharacterized protein</fullName>
    </submittedName>
</protein>
<accession>X0WUK5</accession>
<reference evidence="2" key="1">
    <citation type="journal article" date="2014" name="Front. Microbiol.">
        <title>High frequency of phylogenetically diverse reductive dehalogenase-homologous genes in deep subseafloor sedimentary metagenomes.</title>
        <authorList>
            <person name="Kawai M."/>
            <person name="Futagami T."/>
            <person name="Toyoda A."/>
            <person name="Takaki Y."/>
            <person name="Nishi S."/>
            <person name="Hori S."/>
            <person name="Arai W."/>
            <person name="Tsubouchi T."/>
            <person name="Morono Y."/>
            <person name="Uchiyama I."/>
            <person name="Ito T."/>
            <person name="Fujiyama A."/>
            <person name="Inagaki F."/>
            <person name="Takami H."/>
        </authorList>
    </citation>
    <scope>NUCLEOTIDE SEQUENCE</scope>
    <source>
        <strain evidence="2">Expedition CK06-06</strain>
    </source>
</reference>
<proteinExistence type="predicted"/>